<keyword evidence="4" id="KW-1185">Reference proteome</keyword>
<dbReference type="InterPro" id="IPR058645">
    <property type="entry name" value="NTF2-like_dom_7"/>
</dbReference>
<proteinExistence type="predicted"/>
<organism evidence="3 4">
    <name type="scientific">Zasmidium cellare ATCC 36951</name>
    <dbReference type="NCBI Taxonomy" id="1080233"/>
    <lineage>
        <taxon>Eukaryota</taxon>
        <taxon>Fungi</taxon>
        <taxon>Dikarya</taxon>
        <taxon>Ascomycota</taxon>
        <taxon>Pezizomycotina</taxon>
        <taxon>Dothideomycetes</taxon>
        <taxon>Dothideomycetidae</taxon>
        <taxon>Mycosphaerellales</taxon>
        <taxon>Mycosphaerellaceae</taxon>
        <taxon>Zasmidium</taxon>
    </lineage>
</organism>
<feature type="signal peptide" evidence="1">
    <location>
        <begin position="1"/>
        <end position="20"/>
    </location>
</feature>
<feature type="chain" id="PRO_5025621939" description="NTF2-like domain-containing protein" evidence="1">
    <location>
        <begin position="21"/>
        <end position="196"/>
    </location>
</feature>
<accession>A0A6A6D0G2</accession>
<dbReference type="EMBL" id="ML993583">
    <property type="protein sequence ID" value="KAF2171569.1"/>
    <property type="molecule type" value="Genomic_DNA"/>
</dbReference>
<dbReference type="RefSeq" id="XP_033672458.1">
    <property type="nucleotide sequence ID" value="XM_033815771.1"/>
</dbReference>
<dbReference type="Proteomes" id="UP000799537">
    <property type="component" value="Unassembled WGS sequence"/>
</dbReference>
<evidence type="ECO:0000313" key="3">
    <source>
        <dbReference type="EMBL" id="KAF2171569.1"/>
    </source>
</evidence>
<reference evidence="3" key="1">
    <citation type="journal article" date="2020" name="Stud. Mycol.">
        <title>101 Dothideomycetes genomes: a test case for predicting lifestyles and emergence of pathogens.</title>
        <authorList>
            <person name="Haridas S."/>
            <person name="Albert R."/>
            <person name="Binder M."/>
            <person name="Bloem J."/>
            <person name="Labutti K."/>
            <person name="Salamov A."/>
            <person name="Andreopoulos B."/>
            <person name="Baker S."/>
            <person name="Barry K."/>
            <person name="Bills G."/>
            <person name="Bluhm B."/>
            <person name="Cannon C."/>
            <person name="Castanera R."/>
            <person name="Culley D."/>
            <person name="Daum C."/>
            <person name="Ezra D."/>
            <person name="Gonzalez J."/>
            <person name="Henrissat B."/>
            <person name="Kuo A."/>
            <person name="Liang C."/>
            <person name="Lipzen A."/>
            <person name="Lutzoni F."/>
            <person name="Magnuson J."/>
            <person name="Mondo S."/>
            <person name="Nolan M."/>
            <person name="Ohm R."/>
            <person name="Pangilinan J."/>
            <person name="Park H.-J."/>
            <person name="Ramirez L."/>
            <person name="Alfaro M."/>
            <person name="Sun H."/>
            <person name="Tritt A."/>
            <person name="Yoshinaga Y."/>
            <person name="Zwiers L.-H."/>
            <person name="Turgeon B."/>
            <person name="Goodwin S."/>
            <person name="Spatafora J."/>
            <person name="Crous P."/>
            <person name="Grigoriev I."/>
        </authorList>
    </citation>
    <scope>NUCLEOTIDE SEQUENCE</scope>
    <source>
        <strain evidence="3">ATCC 36951</strain>
    </source>
</reference>
<dbReference type="OrthoDB" id="5596743at2759"/>
<evidence type="ECO:0000256" key="1">
    <source>
        <dbReference type="SAM" id="SignalP"/>
    </source>
</evidence>
<protein>
    <recommendedName>
        <fullName evidence="2">NTF2-like domain-containing protein</fullName>
    </recommendedName>
</protein>
<dbReference type="GeneID" id="54569043"/>
<dbReference type="Pfam" id="PF26534">
    <property type="entry name" value="NTF2_7"/>
    <property type="match status" value="1"/>
</dbReference>
<sequence length="196" mass="20991">MRSFTTILASTTLLAVGALAAPGNEWGGSGYGGWGSGKRPNWWPGRQSACLSDSDAQTVADNFKESIAAYSDAQADADFTTDFTDYSDSVIELIDNGCPNTPVALGTATFDSLASFKAGQGSQPPIPFEILNLWHNCDTITIRWKSAQTPAQVTGIIVIEAEQQNGKWMIHTVYSEFNSGAWLVNLGIFKPSNCTA</sequence>
<gene>
    <name evidence="3" type="ORF">M409DRAFT_63794</name>
</gene>
<keyword evidence="1" id="KW-0732">Signal</keyword>
<name>A0A6A6D0G2_ZASCE</name>
<evidence type="ECO:0000313" key="4">
    <source>
        <dbReference type="Proteomes" id="UP000799537"/>
    </source>
</evidence>
<feature type="domain" description="NTF2-like" evidence="2">
    <location>
        <begin position="50"/>
        <end position="188"/>
    </location>
</feature>
<dbReference type="AlphaFoldDB" id="A0A6A6D0G2"/>
<evidence type="ECO:0000259" key="2">
    <source>
        <dbReference type="Pfam" id="PF26534"/>
    </source>
</evidence>